<dbReference type="EMBL" id="JAVRRD010000046">
    <property type="protein sequence ID" value="KAK5044610.1"/>
    <property type="molecule type" value="Genomic_DNA"/>
</dbReference>
<proteinExistence type="predicted"/>
<dbReference type="Pfam" id="PF00890">
    <property type="entry name" value="FAD_binding_2"/>
    <property type="match status" value="1"/>
</dbReference>
<dbReference type="InterPro" id="IPR014614">
    <property type="entry name" value="KsdD_DH"/>
</dbReference>
<evidence type="ECO:0000256" key="1">
    <source>
        <dbReference type="ARBA" id="ARBA00022630"/>
    </source>
</evidence>
<comment type="caution">
    <text evidence="4">The sequence shown here is derived from an EMBL/GenBank/DDBJ whole genome shotgun (WGS) entry which is preliminary data.</text>
</comment>
<dbReference type="PANTHER" id="PTHR43260">
    <property type="entry name" value="3-KETOSTEROID-DELTA-1-DEHYDROGENASE"/>
    <property type="match status" value="1"/>
</dbReference>
<reference evidence="4 5" key="1">
    <citation type="submission" date="2023-08" db="EMBL/GenBank/DDBJ databases">
        <title>Black Yeasts Isolated from many extreme environments.</title>
        <authorList>
            <person name="Coleine C."/>
            <person name="Stajich J.E."/>
            <person name="Selbmann L."/>
        </authorList>
    </citation>
    <scope>NUCLEOTIDE SEQUENCE [LARGE SCALE GENOMIC DNA]</scope>
    <source>
        <strain evidence="4 5">CCFEE 5792</strain>
    </source>
</reference>
<organism evidence="4 5">
    <name type="scientific">Exophiala bonariae</name>
    <dbReference type="NCBI Taxonomy" id="1690606"/>
    <lineage>
        <taxon>Eukaryota</taxon>
        <taxon>Fungi</taxon>
        <taxon>Dikarya</taxon>
        <taxon>Ascomycota</taxon>
        <taxon>Pezizomycotina</taxon>
        <taxon>Eurotiomycetes</taxon>
        <taxon>Chaetothyriomycetidae</taxon>
        <taxon>Chaetothyriales</taxon>
        <taxon>Herpotrichiellaceae</taxon>
        <taxon>Exophiala</taxon>
    </lineage>
</organism>
<gene>
    <name evidence="4" type="ORF">LTR84_010624</name>
</gene>
<keyword evidence="5" id="KW-1185">Reference proteome</keyword>
<dbReference type="NCBIfam" id="NF009472">
    <property type="entry name" value="PRK12834.1"/>
    <property type="match status" value="1"/>
</dbReference>
<dbReference type="Gene3D" id="3.50.50.60">
    <property type="entry name" value="FAD/NAD(P)-binding domain"/>
    <property type="match status" value="2"/>
</dbReference>
<dbReference type="PANTHER" id="PTHR43260:SF1">
    <property type="entry name" value="KSDD-LIKE STEROID DEHYDROGENASE RV0785"/>
    <property type="match status" value="1"/>
</dbReference>
<dbReference type="AlphaFoldDB" id="A0AAV9MVH7"/>
<dbReference type="PIRSF" id="PIRSF036654">
    <property type="entry name" value="UCP036654"/>
    <property type="match status" value="1"/>
</dbReference>
<evidence type="ECO:0000256" key="2">
    <source>
        <dbReference type="ARBA" id="ARBA00023002"/>
    </source>
</evidence>
<evidence type="ECO:0000313" key="5">
    <source>
        <dbReference type="Proteomes" id="UP001358417"/>
    </source>
</evidence>
<accession>A0AAV9MVH7</accession>
<dbReference type="InterPro" id="IPR003953">
    <property type="entry name" value="FAD-dep_OxRdtase_2_FAD-bd"/>
</dbReference>
<sequence length="569" mass="62497">MSPVDDTVIIVGAGLAGLVAAHELTRKNIHVTFVEQENEKNLGGQAFWSLGGLFLVNSADQRSKGIKDSRELAYKDWLGTAKFDREKEDIWPRRWAKAYVDFATDEKERYLKNLGLKFLTVGWAERGASAAGGHGNSVPRFHLTWGIGPELVRIFAEPVKAAAKKGLVTFKYRHQVDEVIVDESTGAAVGVRGSVLEPSDAERGVGSSRTVVDKFNLRGRAVIISTGGVGGNPDLVKKNWPVHRLGPVPKYFVHGVPAHVDGRGVEIAEAAGANVINMDRMWHYTEGLANWNPIWAAHGIRIIPGPSTLWLDATGKRLPAPLYPGCDTLATLQHIGTTGYDYTWFILNRQIVSREFTLSGSEQNPDIASKNYLKLLHRAFTRWGTYPVQAFMKHGADFVVEKDVASLVKGMNRLSAERDGPVLSESDVLAQIQTRDEQTQHAYSKDPQIMLIKNARDYSSDKVRIAKPHPILNPSSGPLIAVRCNIITRKSLGGLETNLESKVMRPDGTPFPGLYAAGEAAVVSMGIARLRARLLAAVCSQVVLPAGPLLRRLLVEWVFRRNCSVALQV</sequence>
<evidence type="ECO:0000313" key="4">
    <source>
        <dbReference type="EMBL" id="KAK5044610.1"/>
    </source>
</evidence>
<keyword evidence="2" id="KW-0560">Oxidoreductase</keyword>
<dbReference type="RefSeq" id="XP_064700266.1">
    <property type="nucleotide sequence ID" value="XM_064854159.1"/>
</dbReference>
<name>A0AAV9MVH7_9EURO</name>
<dbReference type="Proteomes" id="UP001358417">
    <property type="component" value="Unassembled WGS sequence"/>
</dbReference>
<dbReference type="GO" id="GO:0016627">
    <property type="term" value="F:oxidoreductase activity, acting on the CH-CH group of donors"/>
    <property type="evidence" value="ECO:0007669"/>
    <property type="project" value="InterPro"/>
</dbReference>
<dbReference type="GeneID" id="89978780"/>
<evidence type="ECO:0000259" key="3">
    <source>
        <dbReference type="Pfam" id="PF00890"/>
    </source>
</evidence>
<feature type="domain" description="FAD-dependent oxidoreductase 2 FAD-binding" evidence="3">
    <location>
        <begin position="8"/>
        <end position="528"/>
    </location>
</feature>
<protein>
    <recommendedName>
        <fullName evidence="3">FAD-dependent oxidoreductase 2 FAD-binding domain-containing protein</fullName>
    </recommendedName>
</protein>
<dbReference type="InterPro" id="IPR036188">
    <property type="entry name" value="FAD/NAD-bd_sf"/>
</dbReference>
<keyword evidence="1" id="KW-0285">Flavoprotein</keyword>
<dbReference type="SUPFAM" id="SSF51905">
    <property type="entry name" value="FAD/NAD(P)-binding domain"/>
    <property type="match status" value="1"/>
</dbReference>